<protein>
    <submittedName>
        <fullName evidence="1">Uncharacterized protein</fullName>
    </submittedName>
</protein>
<evidence type="ECO:0000313" key="1">
    <source>
        <dbReference type="EMBL" id="QJI00029.1"/>
    </source>
</evidence>
<dbReference type="AlphaFoldDB" id="A0A6M3XQ54"/>
<reference evidence="1" key="1">
    <citation type="submission" date="2020-03" db="EMBL/GenBank/DDBJ databases">
        <title>The deep terrestrial virosphere.</title>
        <authorList>
            <person name="Holmfeldt K."/>
            <person name="Nilsson E."/>
            <person name="Simone D."/>
            <person name="Lopez-Fernandez M."/>
            <person name="Wu X."/>
            <person name="de Brujin I."/>
            <person name="Lundin D."/>
            <person name="Andersson A."/>
            <person name="Bertilsson S."/>
            <person name="Dopson M."/>
        </authorList>
    </citation>
    <scope>NUCLEOTIDE SEQUENCE</scope>
    <source>
        <strain evidence="1">TM448B01802</strain>
    </source>
</reference>
<proteinExistence type="predicted"/>
<name>A0A6M3XQ54_9ZZZZ</name>
<organism evidence="1">
    <name type="scientific">viral metagenome</name>
    <dbReference type="NCBI Taxonomy" id="1070528"/>
    <lineage>
        <taxon>unclassified sequences</taxon>
        <taxon>metagenomes</taxon>
        <taxon>organismal metagenomes</taxon>
    </lineage>
</organism>
<sequence length="111" mass="12826">MVELAKPYEIYEWRDGETREFTILRHEEGELEIHPRDGREAKIVPVLRIHVPPEEKPEFPHYWDMTSVRLVAQLKAMLPTALIGPYKVTVTAIGAAPRTHFSVSRLPERPS</sequence>
<accession>A0A6M3XQ54</accession>
<gene>
    <name evidence="1" type="ORF">TM448B01802_0001</name>
</gene>
<dbReference type="EMBL" id="MT144824">
    <property type="protein sequence ID" value="QJI00029.1"/>
    <property type="molecule type" value="Genomic_DNA"/>
</dbReference>